<evidence type="ECO:0000313" key="2">
    <source>
        <dbReference type="Proteomes" id="UP000698028"/>
    </source>
</evidence>
<dbReference type="EMBL" id="JAHVAH010000001">
    <property type="protein sequence ID" value="MBW0145773.1"/>
    <property type="molecule type" value="Genomic_DNA"/>
</dbReference>
<sequence>MLLGAGASKSYDQSPTGQRMPIARDFFDTFNQLELSTNPWVLIGSIIAYLEDDLGMGRGSAFDYLRSGIDIEDLHSQIEVARDKQLKSEGLVAAMTPYKAFNELLFLFAAVINDIQNGPPSQAHMNLIDDLGPDDVLITFNWDTLLDRALAERTGWRPDWGYGVTPKAIFADGWRPPASTGEDGNPGSLLLKLHGSTNWLTAYSVTDGNGTIVSGQDLEPDAFGVFERATEPYACFKGRYMPGYEPWAYGYYPPNLDFPGRAPPEGYAIVRTTLNFPWTKPGNAPDAGLTSMPLIIPPVKNKSYEFFGDLFSTLWLKAEDALAAADEIVIIGYSFPRTDVQSDKLFRRAFSRRFAIPKITIIDPNPSPVADRMISDLGIPGSHLRIVPDYFTADFDLKAF</sequence>
<proteinExistence type="predicted"/>
<reference evidence="1 2" key="1">
    <citation type="submission" date="2021-07" db="EMBL/GenBank/DDBJ databases">
        <title>The draft genome sequence of Sphingomicrobium sp. B8.</title>
        <authorList>
            <person name="Mu L."/>
        </authorList>
    </citation>
    <scope>NUCLEOTIDE SEQUENCE [LARGE SCALE GENOMIC DNA]</scope>
    <source>
        <strain evidence="1 2">B8</strain>
    </source>
</reference>
<evidence type="ECO:0000313" key="1">
    <source>
        <dbReference type="EMBL" id="MBW0145773.1"/>
    </source>
</evidence>
<organism evidence="1 2">
    <name type="scientific">Sphingomicrobium clamense</name>
    <dbReference type="NCBI Taxonomy" id="2851013"/>
    <lineage>
        <taxon>Bacteria</taxon>
        <taxon>Pseudomonadati</taxon>
        <taxon>Pseudomonadota</taxon>
        <taxon>Alphaproteobacteria</taxon>
        <taxon>Sphingomonadales</taxon>
        <taxon>Sphingomonadaceae</taxon>
        <taxon>Sphingomicrobium</taxon>
    </lineage>
</organism>
<protein>
    <recommendedName>
        <fullName evidence="3">SIR2-like domain-containing protein</fullName>
    </recommendedName>
</protein>
<dbReference type="RefSeq" id="WP_218633654.1">
    <property type="nucleotide sequence ID" value="NZ_JAHVAH010000001.1"/>
</dbReference>
<accession>A0ABS6V8B5</accession>
<gene>
    <name evidence="1" type="ORF">KTQ36_10775</name>
</gene>
<evidence type="ECO:0008006" key="3">
    <source>
        <dbReference type="Google" id="ProtNLM"/>
    </source>
</evidence>
<keyword evidence="2" id="KW-1185">Reference proteome</keyword>
<comment type="caution">
    <text evidence="1">The sequence shown here is derived from an EMBL/GenBank/DDBJ whole genome shotgun (WGS) entry which is preliminary data.</text>
</comment>
<dbReference type="Proteomes" id="UP000698028">
    <property type="component" value="Unassembled WGS sequence"/>
</dbReference>
<name>A0ABS6V8B5_9SPHN</name>